<gene>
    <name evidence="2" type="ORF">THAOC_16792</name>
</gene>
<evidence type="ECO:0000313" key="3">
    <source>
        <dbReference type="Proteomes" id="UP000266841"/>
    </source>
</evidence>
<reference evidence="2 3" key="1">
    <citation type="journal article" date="2012" name="Genome Biol.">
        <title>Genome and low-iron response of an oceanic diatom adapted to chronic iron limitation.</title>
        <authorList>
            <person name="Lommer M."/>
            <person name="Specht M."/>
            <person name="Roy A.S."/>
            <person name="Kraemer L."/>
            <person name="Andreson R."/>
            <person name="Gutowska M.A."/>
            <person name="Wolf J."/>
            <person name="Bergner S.V."/>
            <person name="Schilhabel M.B."/>
            <person name="Klostermeier U.C."/>
            <person name="Beiko R.G."/>
            <person name="Rosenstiel P."/>
            <person name="Hippler M."/>
            <person name="Laroche J."/>
        </authorList>
    </citation>
    <scope>NUCLEOTIDE SEQUENCE [LARGE SCALE GENOMIC DNA]</scope>
    <source>
        <strain evidence="2 3">CCMP1005</strain>
    </source>
</reference>
<accession>K0SCC0</accession>
<keyword evidence="3" id="KW-1185">Reference proteome</keyword>
<feature type="compositionally biased region" description="Basic and acidic residues" evidence="1">
    <location>
        <begin position="88"/>
        <end position="97"/>
    </location>
</feature>
<dbReference type="Proteomes" id="UP000266841">
    <property type="component" value="Unassembled WGS sequence"/>
</dbReference>
<feature type="region of interest" description="Disordered" evidence="1">
    <location>
        <begin position="1"/>
        <end position="133"/>
    </location>
</feature>
<evidence type="ECO:0000256" key="1">
    <source>
        <dbReference type="SAM" id="MobiDB-lite"/>
    </source>
</evidence>
<organism evidence="2 3">
    <name type="scientific">Thalassiosira oceanica</name>
    <name type="common">Marine diatom</name>
    <dbReference type="NCBI Taxonomy" id="159749"/>
    <lineage>
        <taxon>Eukaryota</taxon>
        <taxon>Sar</taxon>
        <taxon>Stramenopiles</taxon>
        <taxon>Ochrophyta</taxon>
        <taxon>Bacillariophyta</taxon>
        <taxon>Coscinodiscophyceae</taxon>
        <taxon>Thalassiosirophycidae</taxon>
        <taxon>Thalassiosirales</taxon>
        <taxon>Thalassiosiraceae</taxon>
        <taxon>Thalassiosira</taxon>
    </lineage>
</organism>
<dbReference type="PANTHER" id="PTHR23084">
    <property type="entry name" value="PHOSPHATIDYLINOSITOL-4-PHOSPHATE 5-KINASE RELATED"/>
    <property type="match status" value="1"/>
</dbReference>
<dbReference type="OrthoDB" id="270720at2759"/>
<dbReference type="SUPFAM" id="SSF82185">
    <property type="entry name" value="Histone H3 K4-specific methyltransferase SET7/9 N-terminal domain"/>
    <property type="match status" value="2"/>
</dbReference>
<dbReference type="Gene3D" id="2.20.110.10">
    <property type="entry name" value="Histone H3 K4-specific methyltransferase SET7/9 N-terminal domain"/>
    <property type="match status" value="1"/>
</dbReference>
<feature type="compositionally biased region" description="Basic residues" evidence="1">
    <location>
        <begin position="32"/>
        <end position="45"/>
    </location>
</feature>
<evidence type="ECO:0000313" key="2">
    <source>
        <dbReference type="EMBL" id="EJK62589.1"/>
    </source>
</evidence>
<comment type="caution">
    <text evidence="2">The sequence shown here is derived from an EMBL/GenBank/DDBJ whole genome shotgun (WGS) entry which is preliminary data.</text>
</comment>
<name>K0SCC0_THAOC</name>
<dbReference type="EMBL" id="AGNL01018761">
    <property type="protein sequence ID" value="EJK62589.1"/>
    <property type="molecule type" value="Genomic_DNA"/>
</dbReference>
<protein>
    <submittedName>
        <fullName evidence="2">Uncharacterized protein</fullName>
    </submittedName>
</protein>
<dbReference type="PANTHER" id="PTHR23084:SF263">
    <property type="entry name" value="MORN REPEAT-CONTAINING PROTEIN 1"/>
    <property type="match status" value="1"/>
</dbReference>
<proteinExistence type="predicted"/>
<dbReference type="AlphaFoldDB" id="K0SCC0"/>
<sequence>MDGLQQQDAPPPEDRRDEGAPVATDASSTARTVRRGRGRPPKGKSKGNDPSSTSVPRRSSRRSRSADGHSAECSTAGRSGGGGSIQDSAHDRPRGDGIRSGAGYFRTRGSHARGDDEGEGPPRRRRKVQWSYPNGDTYMGDALGDKRHGNGKVTLTGGKVWDGVFSDDKFDEGMATNMKVNGDGMFTGQVVGGQLNGPGKITFADGGELRGNFVNGKLVEGTATDYKHSNGDNTYIFGGDNAYIFVHGGTKNGVGKQSFTEFLLHGFVYAGLEDGIYVDGQLKRGKVTYSDGHLLNGRKMLEGVFVDRWLHGPGTCTWCGRRVEKGTFDHGRFRKGTVTNYDSGGNTYTGEMSGELGGDLKRHGNDKMTYENGDVLEGYFYNNWYHGPGKFIRDGKVVDNGKWLLCPGSVLINGTPRIIGPDSDEFLFPGIDPLK</sequence>